<gene>
    <name evidence="1" type="ORF">KL86SPO_60089</name>
</gene>
<dbReference type="EMBL" id="FMJE01000006">
    <property type="protein sequence ID" value="SCM83126.1"/>
    <property type="molecule type" value="Genomic_DNA"/>
</dbReference>
<protein>
    <submittedName>
        <fullName evidence="1">Uncharacterized protein</fullName>
    </submittedName>
</protein>
<dbReference type="RefSeq" id="WP_288185634.1">
    <property type="nucleotide sequence ID" value="NZ_LT608335.1"/>
</dbReference>
<dbReference type="AlphaFoldDB" id="A0A212M037"/>
<proteinExistence type="predicted"/>
<accession>A0A212M037</accession>
<reference evidence="1" key="1">
    <citation type="submission" date="2016-08" db="EMBL/GenBank/DDBJ databases">
        <authorList>
            <person name="Seilhamer J.J."/>
        </authorList>
    </citation>
    <scope>NUCLEOTIDE SEQUENCE</scope>
    <source>
        <strain evidence="1">86</strain>
    </source>
</reference>
<organism evidence="1">
    <name type="scientific">uncultured Sporomusa sp</name>
    <dbReference type="NCBI Taxonomy" id="307249"/>
    <lineage>
        <taxon>Bacteria</taxon>
        <taxon>Bacillati</taxon>
        <taxon>Bacillota</taxon>
        <taxon>Negativicutes</taxon>
        <taxon>Selenomonadales</taxon>
        <taxon>Sporomusaceae</taxon>
        <taxon>Sporomusa</taxon>
        <taxon>environmental samples</taxon>
    </lineage>
</organism>
<name>A0A212M037_9FIRM</name>
<dbReference type="Pfam" id="PF19991">
    <property type="entry name" value="HMA_2"/>
    <property type="match status" value="1"/>
</dbReference>
<evidence type="ECO:0000313" key="1">
    <source>
        <dbReference type="EMBL" id="SCM83126.1"/>
    </source>
</evidence>
<sequence>MNYLTGLALGVSAGHKLHQLLQGGGFTLVHAMPARRRYRHDDLLDNRELALQWEQHLRQIQGITQVKITPETGSILLLYTCRDEYLDLVIDDLSRRHKMPGPRAGYGRLGMNIRGLGRQVNRNIVKNTDQLLDLRTILAGLMFVSGAAKMWTLGQRPSGPQMVWWAYSLLKGRY</sequence>